<sequence length="164" mass="17846">MPNIGSLESAQVRKTCSNTRRSASRWRAPRHGQAQRADDRGHYEWPPPCSGASHGAAGAGDRRRERADTDPEHAFTDPREGAAGRAVSLGDDGVSYGDRNTGIVFAGLYLTSENLAADVPRHYVQAFLTAKACVFWARWARLAWNALGSSSRAHVDGGPRRCSR</sequence>
<evidence type="ECO:0000256" key="1">
    <source>
        <dbReference type="SAM" id="MobiDB-lite"/>
    </source>
</evidence>
<organism evidence="2 3">
    <name type="scientific">Paracoccus mutanolyticus</name>
    <dbReference type="NCBI Taxonomy" id="1499308"/>
    <lineage>
        <taxon>Bacteria</taxon>
        <taxon>Pseudomonadati</taxon>
        <taxon>Pseudomonadota</taxon>
        <taxon>Alphaproteobacteria</taxon>
        <taxon>Rhodobacterales</taxon>
        <taxon>Paracoccaceae</taxon>
        <taxon>Paracoccus</taxon>
    </lineage>
</organism>
<dbReference type="Proteomes" id="UP000249922">
    <property type="component" value="Chromosome"/>
</dbReference>
<feature type="region of interest" description="Disordered" evidence="1">
    <location>
        <begin position="1"/>
        <end position="86"/>
    </location>
</feature>
<dbReference type="EMBL" id="CP030239">
    <property type="protein sequence ID" value="AWX93954.1"/>
    <property type="molecule type" value="Genomic_DNA"/>
</dbReference>
<name>A0ABN5MFQ8_9RHOB</name>
<feature type="compositionally biased region" description="Basic and acidic residues" evidence="1">
    <location>
        <begin position="60"/>
        <end position="82"/>
    </location>
</feature>
<gene>
    <name evidence="2" type="ORF">DPM13_15945</name>
</gene>
<reference evidence="2 3" key="1">
    <citation type="submission" date="2018-06" db="EMBL/GenBank/DDBJ databases">
        <title>Complete genome sequence of Paracoccus mutanolyticus strain RSP-02 isolated from cellulosic waste.</title>
        <authorList>
            <person name="Amrutha R.N."/>
            <person name="Shrivastav A."/>
            <person name="Buddana S.K."/>
            <person name="Deshpande U."/>
            <person name="Prakasham R.S."/>
        </authorList>
    </citation>
    <scope>NUCLEOTIDE SEQUENCE [LARGE SCALE GENOMIC DNA]</scope>
    <source>
        <strain evidence="2 3">RSP-02</strain>
    </source>
</reference>
<evidence type="ECO:0000313" key="2">
    <source>
        <dbReference type="EMBL" id="AWX93954.1"/>
    </source>
</evidence>
<proteinExistence type="predicted"/>
<protein>
    <submittedName>
        <fullName evidence="2">Uncharacterized protein</fullName>
    </submittedName>
</protein>
<keyword evidence="3" id="KW-1185">Reference proteome</keyword>
<accession>A0ABN5MFQ8</accession>
<feature type="compositionally biased region" description="Polar residues" evidence="1">
    <location>
        <begin position="1"/>
        <end position="21"/>
    </location>
</feature>
<evidence type="ECO:0000313" key="3">
    <source>
        <dbReference type="Proteomes" id="UP000249922"/>
    </source>
</evidence>